<evidence type="ECO:0000256" key="1">
    <source>
        <dbReference type="ARBA" id="ARBA00022692"/>
    </source>
</evidence>
<keyword evidence="4" id="KW-0813">Transport</keyword>
<sequence>MHMSYYFSGTVYDFLFSGVNVVTTWGMVSLCMGLASLSLLSEGFKVARSLLLKVATSSQDTGCNRYNKNERLPLLPRASLTDLEMQKLVYRRRVKFHVLQTVLHIVHLGIGYILMLAVMSYNAYFTLAVVGGAGLGYYCFALFDLPSKVLGSVTSQPAKWPAGSSLPHLSEGNSSMCCPSYGAAGSVVPPVGPHVSSQLQQGSLSMCHVGVGETSVQDGDRTQVDGALEEEKLTPSVVMCGEEDQEGLRGVSAIVDVSDRTCLLSQETIKVEVQVHAMPEE</sequence>
<feature type="transmembrane region" description="Helical" evidence="4">
    <location>
        <begin position="14"/>
        <end position="40"/>
    </location>
</feature>
<dbReference type="EMBL" id="GDRN01108329">
    <property type="protein sequence ID" value="JAI57276.1"/>
    <property type="molecule type" value="Transcribed_RNA"/>
</dbReference>
<proteinExistence type="inferred from homology"/>
<feature type="transmembrane region" description="Helical" evidence="4">
    <location>
        <begin position="123"/>
        <end position="143"/>
    </location>
</feature>
<comment type="similarity">
    <text evidence="4">Belongs to the copper transporter (Ctr) (TC 1.A.56) family. SLC31A subfamily.</text>
</comment>
<keyword evidence="3 4" id="KW-0472">Membrane</keyword>
<feature type="transmembrane region" description="Helical" evidence="4">
    <location>
        <begin position="96"/>
        <end position="117"/>
    </location>
</feature>
<organism evidence="5">
    <name type="scientific">Scylla olivacea</name>
    <name type="common">Orange mud crab</name>
    <name type="synonym">Cancer olivacea</name>
    <dbReference type="NCBI Taxonomy" id="85551"/>
    <lineage>
        <taxon>Eukaryota</taxon>
        <taxon>Metazoa</taxon>
        <taxon>Ecdysozoa</taxon>
        <taxon>Arthropoda</taxon>
        <taxon>Crustacea</taxon>
        <taxon>Multicrustacea</taxon>
        <taxon>Malacostraca</taxon>
        <taxon>Eumalacostraca</taxon>
        <taxon>Eucarida</taxon>
        <taxon>Decapoda</taxon>
        <taxon>Pleocyemata</taxon>
        <taxon>Brachyura</taxon>
        <taxon>Eubrachyura</taxon>
        <taxon>Portunoidea</taxon>
        <taxon>Portunidae</taxon>
        <taxon>Portuninae</taxon>
        <taxon>Scylla</taxon>
    </lineage>
</organism>
<reference evidence="5" key="1">
    <citation type="submission" date="2015-09" db="EMBL/GenBank/DDBJ databases">
        <title>Scylla olivacea transcriptome.</title>
        <authorList>
            <person name="Ikhwanuddin M."/>
        </authorList>
    </citation>
    <scope>NUCLEOTIDE SEQUENCE</scope>
</reference>
<dbReference type="PANTHER" id="PTHR12483:SF115">
    <property type="entry name" value="COPPER TRANSPORT PROTEIN"/>
    <property type="match status" value="1"/>
</dbReference>
<keyword evidence="2 4" id="KW-1133">Transmembrane helix</keyword>
<dbReference type="InterPro" id="IPR007274">
    <property type="entry name" value="Cop_transporter"/>
</dbReference>
<keyword evidence="4" id="KW-0406">Ion transport</keyword>
<comment type="subcellular location">
    <subcellularLocation>
        <location evidence="4">Membrane</location>
        <topology evidence="4">Multi-pass membrane protein</topology>
    </subcellularLocation>
</comment>
<keyword evidence="4" id="KW-0187">Copper transport</keyword>
<dbReference type="PANTHER" id="PTHR12483">
    <property type="entry name" value="SOLUTE CARRIER FAMILY 31 COPPER TRANSPORTERS"/>
    <property type="match status" value="1"/>
</dbReference>
<evidence type="ECO:0000256" key="3">
    <source>
        <dbReference type="ARBA" id="ARBA00023136"/>
    </source>
</evidence>
<protein>
    <recommendedName>
        <fullName evidence="4">Copper transport protein</fullName>
    </recommendedName>
</protein>
<accession>A0A0P4W2J4</accession>
<dbReference type="AlphaFoldDB" id="A0A0P4W2J4"/>
<evidence type="ECO:0000256" key="2">
    <source>
        <dbReference type="ARBA" id="ARBA00022989"/>
    </source>
</evidence>
<dbReference type="Pfam" id="PF04145">
    <property type="entry name" value="Ctr"/>
    <property type="match status" value="1"/>
</dbReference>
<dbReference type="GO" id="GO:0016020">
    <property type="term" value="C:membrane"/>
    <property type="evidence" value="ECO:0007669"/>
    <property type="project" value="UniProtKB-SubCell"/>
</dbReference>
<evidence type="ECO:0000313" key="5">
    <source>
        <dbReference type="EMBL" id="JAI57276.1"/>
    </source>
</evidence>
<keyword evidence="4" id="KW-0186">Copper</keyword>
<dbReference type="GO" id="GO:0005375">
    <property type="term" value="F:copper ion transmembrane transporter activity"/>
    <property type="evidence" value="ECO:0007669"/>
    <property type="project" value="UniProtKB-UniRule"/>
</dbReference>
<name>A0A0P4W2J4_SCYOL</name>
<keyword evidence="1 4" id="KW-0812">Transmembrane</keyword>
<evidence type="ECO:0000256" key="4">
    <source>
        <dbReference type="RuleBase" id="RU367022"/>
    </source>
</evidence>